<dbReference type="GO" id="GO:0034455">
    <property type="term" value="C:t-UTP complex"/>
    <property type="evidence" value="ECO:0007669"/>
    <property type="project" value="TreeGrafter"/>
</dbReference>
<protein>
    <submittedName>
        <fullName evidence="1">Uncharacterized protein</fullName>
    </submittedName>
</protein>
<dbReference type="InterPro" id="IPR015943">
    <property type="entry name" value="WD40/YVTN_repeat-like_dom_sf"/>
</dbReference>
<dbReference type="SMART" id="SM00320">
    <property type="entry name" value="WD40"/>
    <property type="match status" value="6"/>
</dbReference>
<reference evidence="1" key="1">
    <citation type="submission" date="2023-07" db="EMBL/GenBank/DDBJ databases">
        <authorList>
            <consortium name="AG Swart"/>
            <person name="Singh M."/>
            <person name="Singh A."/>
            <person name="Seah K."/>
            <person name="Emmerich C."/>
        </authorList>
    </citation>
    <scope>NUCLEOTIDE SEQUENCE</scope>
    <source>
        <strain evidence="1">DP1</strain>
    </source>
</reference>
<dbReference type="GO" id="GO:0000462">
    <property type="term" value="P:maturation of SSU-rRNA from tricistronic rRNA transcript (SSU-rRNA, 5.8S rRNA, LSU-rRNA)"/>
    <property type="evidence" value="ECO:0007669"/>
    <property type="project" value="InterPro"/>
</dbReference>
<sequence>METQSNSEKTYRLRFLEYLPPATECMAVTRDEKLLAVGRENGQIEIYASRACGINMARDTSKFNSIGKADTWTMIHVIPGIRNNDIRNITWYEPDFCTLSKSTNNAFTYKDVSGDIVPRRLLTTGLNGAVIEWDLVNLQSRKIIDLGDTGIWDSCLHDSSMLLCACDDGAVRIICLESFTELKRLPIFDGKCLSVASSTTEKNTIYAAYSDGSIRKFLDGGDKKRLTKVFKHKEASIWTIEEVDGFLVSGDSNGEIIIWDKMNGNAIKTFKDFEGDVLTIAVNHDQRTIYASGVDSKVVAYKEVHISGKNAHKYNKIIGHDESNKVGLEKEWVYSGTTRGQSHDIKSLLYLENHQCLISGGVSTDLCIYSLEKYGKLQDSFKLKRSNKKFLHIPPFELKNQVTICTDLAPAEGSKKTSWEDEGIMIVVLRKTFSVELWMYEVRKKPVFLLEFEKSQFGITSVSVNSSASYICISDIETTHFYKINILEDEVNFQKISEGNAVGLPGVIYTKFMQNNQTVLTFNKEGEVNFVKIKEGDNLSVEVTNTYQTQQESDEDMYESDEEDKEYVSTLKRKFFTQITANENFISFGSFEQNQVFFFDFNTKEIFKAMGIDKTSLVTFTQLLTGNRLLVCYDTNKFLLHDLSDRNLSSFSRKNLKKFPINYIHQYNRIYACVELEPTKLMLYSHFTNIVIDLDKKIPEHSKVVRNHPSKTDTRTMNWNETLSFHHKKYMQLLPQRSYEKANTKQEEHEGDNFVIDNKYKGILCMKKLDDGSMVVVENLWTNLLNRLPGVVKVNKFGQ</sequence>
<dbReference type="InterPro" id="IPR046351">
    <property type="entry name" value="UTP4"/>
</dbReference>
<dbReference type="InterPro" id="IPR001680">
    <property type="entry name" value="WD40_rpt"/>
</dbReference>
<evidence type="ECO:0000313" key="2">
    <source>
        <dbReference type="Proteomes" id="UP001295684"/>
    </source>
</evidence>
<dbReference type="PANTHER" id="PTHR44163:SF1">
    <property type="entry name" value="U3 SMALL NUCLEOLAR RNA-ASSOCIATED PROTEIN 4 HOMOLOG"/>
    <property type="match status" value="1"/>
</dbReference>
<name>A0AAD1Y714_EUPCR</name>
<comment type="caution">
    <text evidence="1">The sequence shown here is derived from an EMBL/GenBank/DDBJ whole genome shotgun (WGS) entry which is preliminary data.</text>
</comment>
<dbReference type="GO" id="GO:0032040">
    <property type="term" value="C:small-subunit processome"/>
    <property type="evidence" value="ECO:0007669"/>
    <property type="project" value="TreeGrafter"/>
</dbReference>
<organism evidence="1 2">
    <name type="scientific">Euplotes crassus</name>
    <dbReference type="NCBI Taxonomy" id="5936"/>
    <lineage>
        <taxon>Eukaryota</taxon>
        <taxon>Sar</taxon>
        <taxon>Alveolata</taxon>
        <taxon>Ciliophora</taxon>
        <taxon>Intramacronucleata</taxon>
        <taxon>Spirotrichea</taxon>
        <taxon>Hypotrichia</taxon>
        <taxon>Euplotida</taxon>
        <taxon>Euplotidae</taxon>
        <taxon>Moneuplotes</taxon>
    </lineage>
</organism>
<evidence type="ECO:0000313" key="1">
    <source>
        <dbReference type="EMBL" id="CAI2385854.1"/>
    </source>
</evidence>
<dbReference type="Proteomes" id="UP001295684">
    <property type="component" value="Unassembled WGS sequence"/>
</dbReference>
<dbReference type="GO" id="GO:0003723">
    <property type="term" value="F:RNA binding"/>
    <property type="evidence" value="ECO:0007669"/>
    <property type="project" value="TreeGrafter"/>
</dbReference>
<dbReference type="GO" id="GO:0030686">
    <property type="term" value="C:90S preribosome"/>
    <property type="evidence" value="ECO:0007669"/>
    <property type="project" value="InterPro"/>
</dbReference>
<dbReference type="Gene3D" id="2.130.10.10">
    <property type="entry name" value="YVTN repeat-like/Quinoprotein amine dehydrogenase"/>
    <property type="match status" value="2"/>
</dbReference>
<keyword evidence="2" id="KW-1185">Reference proteome</keyword>
<dbReference type="PANTHER" id="PTHR44163">
    <property type="entry name" value="U3 SMALL NUCLEOLAR RNA-ASSOCIATED PROTEIN 4 HOMOLOG"/>
    <property type="match status" value="1"/>
</dbReference>
<dbReference type="InterPro" id="IPR036322">
    <property type="entry name" value="WD40_repeat_dom_sf"/>
</dbReference>
<dbReference type="AlphaFoldDB" id="A0AAD1Y714"/>
<proteinExistence type="predicted"/>
<dbReference type="SUPFAM" id="SSF50978">
    <property type="entry name" value="WD40 repeat-like"/>
    <property type="match status" value="2"/>
</dbReference>
<gene>
    <name evidence="1" type="ORF">ECRASSUSDP1_LOCUS27444</name>
</gene>
<accession>A0AAD1Y714</accession>
<dbReference type="EMBL" id="CAMPGE010028318">
    <property type="protein sequence ID" value="CAI2385854.1"/>
    <property type="molecule type" value="Genomic_DNA"/>
</dbReference>